<reference evidence="2 3" key="1">
    <citation type="journal article" date="2014" name="Int. J. Syst. Evol. Microbiol.">
        <title>Complete genome sequence of Corynebacterium casei LMG S-19264T (=DSM 44701T), isolated from a smear-ripened cheese.</title>
        <authorList>
            <consortium name="US DOE Joint Genome Institute (JGI-PGF)"/>
            <person name="Walter F."/>
            <person name="Albersmeier A."/>
            <person name="Kalinowski J."/>
            <person name="Ruckert C."/>
        </authorList>
    </citation>
    <scope>NUCLEOTIDE SEQUENCE [LARGE SCALE GENOMIC DNA]</scope>
    <source>
        <strain evidence="2 3">CGMCC 4.7206</strain>
    </source>
</reference>
<dbReference type="Proteomes" id="UP000597989">
    <property type="component" value="Unassembled WGS sequence"/>
</dbReference>
<feature type="compositionally biased region" description="Low complexity" evidence="1">
    <location>
        <begin position="31"/>
        <end position="45"/>
    </location>
</feature>
<feature type="compositionally biased region" description="Polar residues" evidence="1">
    <location>
        <begin position="59"/>
        <end position="72"/>
    </location>
</feature>
<gene>
    <name evidence="2" type="ORF">GCM10011581_10240</name>
</gene>
<comment type="caution">
    <text evidence="2">The sequence shown here is derived from an EMBL/GenBank/DDBJ whole genome shotgun (WGS) entry which is preliminary data.</text>
</comment>
<dbReference type="EMBL" id="BMMT01000002">
    <property type="protein sequence ID" value="GGI75159.1"/>
    <property type="molecule type" value="Genomic_DNA"/>
</dbReference>
<sequence>MRAWNHSMAPCAVPSPGEATCTASADGDQVTSGTATGASSSAAATPHEPANRTRRRLFTKTSLNPKISNDQGSKLAPTPE</sequence>
<name>A0A917N858_9PSEU</name>
<accession>A0A917N858</accession>
<evidence type="ECO:0000256" key="1">
    <source>
        <dbReference type="SAM" id="MobiDB-lite"/>
    </source>
</evidence>
<protein>
    <submittedName>
        <fullName evidence="2">Uncharacterized protein</fullName>
    </submittedName>
</protein>
<dbReference type="AlphaFoldDB" id="A0A917N858"/>
<evidence type="ECO:0000313" key="3">
    <source>
        <dbReference type="Proteomes" id="UP000597989"/>
    </source>
</evidence>
<proteinExistence type="predicted"/>
<evidence type="ECO:0000313" key="2">
    <source>
        <dbReference type="EMBL" id="GGI75159.1"/>
    </source>
</evidence>
<organism evidence="2 3">
    <name type="scientific">Saccharopolyspora thermophila</name>
    <dbReference type="NCBI Taxonomy" id="89367"/>
    <lineage>
        <taxon>Bacteria</taxon>
        <taxon>Bacillati</taxon>
        <taxon>Actinomycetota</taxon>
        <taxon>Actinomycetes</taxon>
        <taxon>Pseudonocardiales</taxon>
        <taxon>Pseudonocardiaceae</taxon>
        <taxon>Saccharopolyspora</taxon>
    </lineage>
</organism>
<feature type="region of interest" description="Disordered" evidence="1">
    <location>
        <begin position="1"/>
        <end position="80"/>
    </location>
</feature>